<dbReference type="OrthoDB" id="166981at2"/>
<protein>
    <recommendedName>
        <fullName evidence="1">Imm-5-like domain-containing protein</fullName>
    </recommendedName>
</protein>
<name>A0A1H1YUN2_9ACTN</name>
<dbReference type="AlphaFoldDB" id="A0A1H1YUN2"/>
<reference evidence="2 3" key="1">
    <citation type="submission" date="2016-10" db="EMBL/GenBank/DDBJ databases">
        <authorList>
            <person name="de Groot N.N."/>
        </authorList>
    </citation>
    <scope>NUCLEOTIDE SEQUENCE [LARGE SCALE GENOMIC DNA]</scope>
    <source>
        <strain evidence="2 3">DSM 21800</strain>
    </source>
</reference>
<feature type="domain" description="Imm-5-like" evidence="1">
    <location>
        <begin position="15"/>
        <end position="98"/>
    </location>
</feature>
<dbReference type="Proteomes" id="UP000199103">
    <property type="component" value="Chromosome I"/>
</dbReference>
<organism evidence="2 3">
    <name type="scientific">Microlunatus soli</name>
    <dbReference type="NCBI Taxonomy" id="630515"/>
    <lineage>
        <taxon>Bacteria</taxon>
        <taxon>Bacillati</taxon>
        <taxon>Actinomycetota</taxon>
        <taxon>Actinomycetes</taxon>
        <taxon>Propionibacteriales</taxon>
        <taxon>Propionibacteriaceae</taxon>
        <taxon>Microlunatus</taxon>
    </lineage>
</organism>
<accession>A0A1H1YUN2</accession>
<evidence type="ECO:0000259" key="1">
    <source>
        <dbReference type="Pfam" id="PF21805"/>
    </source>
</evidence>
<keyword evidence="3" id="KW-1185">Reference proteome</keyword>
<evidence type="ECO:0000313" key="2">
    <source>
        <dbReference type="EMBL" id="SDT24999.1"/>
    </source>
</evidence>
<gene>
    <name evidence="2" type="ORF">SAMN04489812_4786</name>
</gene>
<dbReference type="InterPro" id="IPR048667">
    <property type="entry name" value="Imm5-like"/>
</dbReference>
<sequence>MASVAVGDFELTMDELRVVARFATESAEEVLPIFEDAVPGDHRPRSAVEAAWEFINGAQRTKLQRVTSLEAHRAAKDATTEMVALAARSAGDAASAAYLHPIAKASQVGHILRATASAARVAELNAADDHSAGESVINRAAERATPVLIDVLCRYPVATTANSRVAQLMSMLDAVLRAERVSEVRGTLEE</sequence>
<evidence type="ECO:0000313" key="3">
    <source>
        <dbReference type="Proteomes" id="UP000199103"/>
    </source>
</evidence>
<dbReference type="Pfam" id="PF21805">
    <property type="entry name" value="Imm5_like"/>
    <property type="match status" value="1"/>
</dbReference>
<dbReference type="STRING" id="630515.SAMN04489812_4786"/>
<dbReference type="EMBL" id="LT629772">
    <property type="protein sequence ID" value="SDT24999.1"/>
    <property type="molecule type" value="Genomic_DNA"/>
</dbReference>
<dbReference type="RefSeq" id="WP_091528164.1">
    <property type="nucleotide sequence ID" value="NZ_LT629772.1"/>
</dbReference>
<proteinExistence type="predicted"/>